<evidence type="ECO:0000256" key="8">
    <source>
        <dbReference type="ARBA" id="ARBA00048679"/>
    </source>
</evidence>
<dbReference type="GO" id="GO:0005524">
    <property type="term" value="F:ATP binding"/>
    <property type="evidence" value="ECO:0007669"/>
    <property type="project" value="UniProtKB-KW"/>
</dbReference>
<dbReference type="InterPro" id="IPR000719">
    <property type="entry name" value="Prot_kinase_dom"/>
</dbReference>
<feature type="compositionally biased region" description="Polar residues" evidence="9">
    <location>
        <begin position="653"/>
        <end position="667"/>
    </location>
</feature>
<dbReference type="Pfam" id="PF00069">
    <property type="entry name" value="Pkinase"/>
    <property type="match status" value="1"/>
</dbReference>
<dbReference type="Gene3D" id="1.10.510.10">
    <property type="entry name" value="Transferase(Phosphotransferase) domain 1"/>
    <property type="match status" value="1"/>
</dbReference>
<feature type="region of interest" description="Disordered" evidence="9">
    <location>
        <begin position="733"/>
        <end position="754"/>
    </location>
</feature>
<feature type="compositionally biased region" description="Low complexity" evidence="9">
    <location>
        <begin position="635"/>
        <end position="644"/>
    </location>
</feature>
<dbReference type="SUPFAM" id="SSF56112">
    <property type="entry name" value="Protein kinase-like (PK-like)"/>
    <property type="match status" value="1"/>
</dbReference>
<protein>
    <recommendedName>
        <fullName evidence="1">non-specific serine/threonine protein kinase</fullName>
        <ecNumber evidence="1">2.7.11.1</ecNumber>
    </recommendedName>
</protein>
<dbReference type="SMART" id="SM00220">
    <property type="entry name" value="S_TKc"/>
    <property type="match status" value="1"/>
</dbReference>
<feature type="compositionally biased region" description="Basic and acidic residues" evidence="9">
    <location>
        <begin position="831"/>
        <end position="841"/>
    </location>
</feature>
<name>A0A0G4FKY0_9ALVE</name>
<sequence>MHCQATSNSAAEILGRTKENLAYGLTDARHAAFAMQGFRNWGSNLIRNKFGTRHTIGNRTVVEDRKLAEGGFGIVFAAHDVDTGEEFALKKILCQDRERYSEAKQEAEMLAMIPSHPNLVGYIGHRVDTHSRSCKEILLLMEFCPDGHLLDLLDLHGGRLNEEAIVTVMRDLCRGLSHLHSLQPSVAHRDVKVENVLQCRGSFKLCDFGSCSTAHVDTRTCNREQLLRQQEDIERHTTLMYRAPEMVDLYKGFEVGPKVDVWMTGCVLYTLVFYRHPFQDQSSLAIANGNFTMPESSDVSKKLRDVIKWTLAVDPRNRPSAHQLAEIFDRWHAVSNIEIPQDAQKRGQGAAASGAHRPGSAQATTMKSGERGDKGKGHTNTTSRLPARPSLCHRLAETEAQAAIRASGGEAVLSTDLFANFPPAASSDDPAGNAPPSVTVDDAEGPHFPAPPSLGNSPAQPRFDLLASPKGGGEAPAVPLPVTAPPPGARGAGPSNVLPPAKDTESPTGGGTISVDRPLLEISPPAISAKPRETKSASPPKTSKRDEESEGGRGGVLLGPPGPATRGRVFSADKALLTMQTASEALLAATGHSEGDLRDIPKSAPDSLFTSLTGDSFSPVAFEPSPTAPPPTACPFPSSSSSSKAPPPFPTTQQRMQTDASSGQNVQVPAGTVVSTMHPPVTVNVSLPQEGVQASRLAPDVHTIGRSASATVEEGGRGVLAPPNVVRRAPASDFTAPVGRPNAGVFDPSAESPFGKPRPFLSEGGDRVQGGRTLLELQADFCRTESDDFGGDDFFSSAPAGDGVGSSAEGFAFASNPEGWPSDLDAPGNTGERHGQRLTSRDRHRHRHRKDQQQGVGAT</sequence>
<organism evidence="11">
    <name type="scientific">Chromera velia CCMP2878</name>
    <dbReference type="NCBI Taxonomy" id="1169474"/>
    <lineage>
        <taxon>Eukaryota</taxon>
        <taxon>Sar</taxon>
        <taxon>Alveolata</taxon>
        <taxon>Colpodellida</taxon>
        <taxon>Chromeraceae</taxon>
        <taxon>Chromera</taxon>
    </lineage>
</organism>
<evidence type="ECO:0000256" key="9">
    <source>
        <dbReference type="SAM" id="MobiDB-lite"/>
    </source>
</evidence>
<feature type="region of interest" description="Disordered" evidence="9">
    <location>
        <begin position="423"/>
        <end position="569"/>
    </location>
</feature>
<feature type="compositionally biased region" description="Pro residues" evidence="9">
    <location>
        <begin position="478"/>
        <end position="488"/>
    </location>
</feature>
<keyword evidence="6" id="KW-0067">ATP-binding</keyword>
<comment type="catalytic activity">
    <reaction evidence="7">
        <text>L-threonyl-[protein] + ATP = O-phospho-L-threonyl-[protein] + ADP + H(+)</text>
        <dbReference type="Rhea" id="RHEA:46608"/>
        <dbReference type="Rhea" id="RHEA-COMP:11060"/>
        <dbReference type="Rhea" id="RHEA-COMP:11605"/>
        <dbReference type="ChEBI" id="CHEBI:15378"/>
        <dbReference type="ChEBI" id="CHEBI:30013"/>
        <dbReference type="ChEBI" id="CHEBI:30616"/>
        <dbReference type="ChEBI" id="CHEBI:61977"/>
        <dbReference type="ChEBI" id="CHEBI:456216"/>
        <dbReference type="EC" id="2.7.11.1"/>
    </reaction>
</comment>
<dbReference type="PANTHER" id="PTHR22967">
    <property type="entry name" value="SERINE/THREONINE PROTEIN KINASE"/>
    <property type="match status" value="1"/>
</dbReference>
<evidence type="ECO:0000256" key="2">
    <source>
        <dbReference type="ARBA" id="ARBA00022527"/>
    </source>
</evidence>
<proteinExistence type="predicted"/>
<feature type="region of interest" description="Disordered" evidence="9">
    <location>
        <begin position="590"/>
        <end position="667"/>
    </location>
</feature>
<keyword evidence="5" id="KW-0418">Kinase</keyword>
<feature type="region of interest" description="Disordered" evidence="9">
    <location>
        <begin position="342"/>
        <end position="388"/>
    </location>
</feature>
<evidence type="ECO:0000256" key="5">
    <source>
        <dbReference type="ARBA" id="ARBA00022777"/>
    </source>
</evidence>
<dbReference type="VEuPathDB" id="CryptoDB:Cvel_17414"/>
<dbReference type="PANTHER" id="PTHR22967:SF57">
    <property type="entry name" value="AUXILIN, ISOFORM A-RELATED"/>
    <property type="match status" value="1"/>
</dbReference>
<dbReference type="EC" id="2.7.11.1" evidence="1"/>
<evidence type="ECO:0000256" key="7">
    <source>
        <dbReference type="ARBA" id="ARBA00047899"/>
    </source>
</evidence>
<dbReference type="GO" id="GO:0004674">
    <property type="term" value="F:protein serine/threonine kinase activity"/>
    <property type="evidence" value="ECO:0007669"/>
    <property type="project" value="UniProtKB-KW"/>
</dbReference>
<dbReference type="GO" id="GO:0005737">
    <property type="term" value="C:cytoplasm"/>
    <property type="evidence" value="ECO:0007669"/>
    <property type="project" value="TreeGrafter"/>
</dbReference>
<dbReference type="InterPro" id="IPR011009">
    <property type="entry name" value="Kinase-like_dom_sf"/>
</dbReference>
<comment type="catalytic activity">
    <reaction evidence="8">
        <text>L-seryl-[protein] + ATP = O-phospho-L-seryl-[protein] + ADP + H(+)</text>
        <dbReference type="Rhea" id="RHEA:17989"/>
        <dbReference type="Rhea" id="RHEA-COMP:9863"/>
        <dbReference type="Rhea" id="RHEA-COMP:11604"/>
        <dbReference type="ChEBI" id="CHEBI:15378"/>
        <dbReference type="ChEBI" id="CHEBI:29999"/>
        <dbReference type="ChEBI" id="CHEBI:30616"/>
        <dbReference type="ChEBI" id="CHEBI:83421"/>
        <dbReference type="ChEBI" id="CHEBI:456216"/>
        <dbReference type="EC" id="2.7.11.1"/>
    </reaction>
</comment>
<feature type="region of interest" description="Disordered" evidence="9">
    <location>
        <begin position="793"/>
        <end position="859"/>
    </location>
</feature>
<keyword evidence="2" id="KW-0723">Serine/threonine-protein kinase</keyword>
<dbReference type="AlphaFoldDB" id="A0A0G4FKY0"/>
<reference evidence="11" key="1">
    <citation type="submission" date="2014-11" db="EMBL/GenBank/DDBJ databases">
        <authorList>
            <person name="Otto D Thomas"/>
            <person name="Naeem Raeece"/>
        </authorList>
    </citation>
    <scope>NUCLEOTIDE SEQUENCE</scope>
</reference>
<evidence type="ECO:0000256" key="6">
    <source>
        <dbReference type="ARBA" id="ARBA00022840"/>
    </source>
</evidence>
<keyword evidence="4" id="KW-0547">Nucleotide-binding</keyword>
<accession>A0A0G4FKY0</accession>
<keyword evidence="3" id="KW-0808">Transferase</keyword>
<evidence type="ECO:0000256" key="3">
    <source>
        <dbReference type="ARBA" id="ARBA00022679"/>
    </source>
</evidence>
<evidence type="ECO:0000256" key="1">
    <source>
        <dbReference type="ARBA" id="ARBA00012513"/>
    </source>
</evidence>
<feature type="domain" description="Protein kinase" evidence="10">
    <location>
        <begin position="61"/>
        <end position="335"/>
    </location>
</feature>
<evidence type="ECO:0000259" key="10">
    <source>
        <dbReference type="PROSITE" id="PS50011"/>
    </source>
</evidence>
<gene>
    <name evidence="11" type="ORF">Cvel_17414</name>
</gene>
<evidence type="ECO:0000256" key="4">
    <source>
        <dbReference type="ARBA" id="ARBA00022741"/>
    </source>
</evidence>
<dbReference type="EMBL" id="CDMZ01000426">
    <property type="protein sequence ID" value="CEM14036.1"/>
    <property type="molecule type" value="Genomic_DNA"/>
</dbReference>
<evidence type="ECO:0000313" key="11">
    <source>
        <dbReference type="EMBL" id="CEM14036.1"/>
    </source>
</evidence>
<dbReference type="PROSITE" id="PS50011">
    <property type="entry name" value="PROTEIN_KINASE_DOM"/>
    <property type="match status" value="1"/>
</dbReference>